<feature type="region of interest" description="Disordered" evidence="1">
    <location>
        <begin position="183"/>
        <end position="231"/>
    </location>
</feature>
<evidence type="ECO:0000313" key="2">
    <source>
        <dbReference type="EnsemblPlants" id="Zm00001eb295720_P001"/>
    </source>
</evidence>
<reference evidence="3" key="1">
    <citation type="journal article" date="2009" name="Science">
        <title>The B73 maize genome: complexity, diversity, and dynamics.</title>
        <authorList>
            <person name="Schnable P.S."/>
            <person name="Ware D."/>
            <person name="Fulton R.S."/>
            <person name="Stein J.C."/>
            <person name="Wei F."/>
            <person name="Pasternak S."/>
            <person name="Liang C."/>
            <person name="Zhang J."/>
            <person name="Fulton L."/>
            <person name="Graves T.A."/>
            <person name="Minx P."/>
            <person name="Reily A.D."/>
            <person name="Courtney L."/>
            <person name="Kruchowski S.S."/>
            <person name="Tomlinson C."/>
            <person name="Strong C."/>
            <person name="Delehaunty K."/>
            <person name="Fronick C."/>
            <person name="Courtney B."/>
            <person name="Rock S.M."/>
            <person name="Belter E."/>
            <person name="Du F."/>
            <person name="Kim K."/>
            <person name="Abbott R.M."/>
            <person name="Cotton M."/>
            <person name="Levy A."/>
            <person name="Marchetto P."/>
            <person name="Ochoa K."/>
            <person name="Jackson S.M."/>
            <person name="Gillam B."/>
            <person name="Chen W."/>
            <person name="Yan L."/>
            <person name="Higginbotham J."/>
            <person name="Cardenas M."/>
            <person name="Waligorski J."/>
            <person name="Applebaum E."/>
            <person name="Phelps L."/>
            <person name="Falcone J."/>
            <person name="Kanchi K."/>
            <person name="Thane T."/>
            <person name="Scimone A."/>
            <person name="Thane N."/>
            <person name="Henke J."/>
            <person name="Wang T."/>
            <person name="Ruppert J."/>
            <person name="Shah N."/>
            <person name="Rotter K."/>
            <person name="Hodges J."/>
            <person name="Ingenthron E."/>
            <person name="Cordes M."/>
            <person name="Kohlberg S."/>
            <person name="Sgro J."/>
            <person name="Delgado B."/>
            <person name="Mead K."/>
            <person name="Chinwalla A."/>
            <person name="Leonard S."/>
            <person name="Crouse K."/>
            <person name="Collura K."/>
            <person name="Kudrna D."/>
            <person name="Currie J."/>
            <person name="He R."/>
            <person name="Angelova A."/>
            <person name="Rajasekar S."/>
            <person name="Mueller T."/>
            <person name="Lomeli R."/>
            <person name="Scara G."/>
            <person name="Ko A."/>
            <person name="Delaney K."/>
            <person name="Wissotski M."/>
            <person name="Lopez G."/>
            <person name="Campos D."/>
            <person name="Braidotti M."/>
            <person name="Ashley E."/>
            <person name="Golser W."/>
            <person name="Kim H."/>
            <person name="Lee S."/>
            <person name="Lin J."/>
            <person name="Dujmic Z."/>
            <person name="Kim W."/>
            <person name="Talag J."/>
            <person name="Zuccolo A."/>
            <person name="Fan C."/>
            <person name="Sebastian A."/>
            <person name="Kramer M."/>
            <person name="Spiegel L."/>
            <person name="Nascimento L."/>
            <person name="Zutavern T."/>
            <person name="Miller B."/>
            <person name="Ambroise C."/>
            <person name="Muller S."/>
            <person name="Spooner W."/>
            <person name="Narechania A."/>
            <person name="Ren L."/>
            <person name="Wei S."/>
            <person name="Kumari S."/>
            <person name="Faga B."/>
            <person name="Levy M.J."/>
            <person name="McMahan L."/>
            <person name="Van Buren P."/>
            <person name="Vaughn M.W."/>
            <person name="Ying K."/>
            <person name="Yeh C.-T."/>
            <person name="Emrich S.J."/>
            <person name="Jia Y."/>
            <person name="Kalyanaraman A."/>
            <person name="Hsia A.-P."/>
            <person name="Barbazuk W.B."/>
            <person name="Baucom R.S."/>
            <person name="Brutnell T.P."/>
            <person name="Carpita N.C."/>
            <person name="Chaparro C."/>
            <person name="Chia J.-M."/>
            <person name="Deragon J.-M."/>
            <person name="Estill J.C."/>
            <person name="Fu Y."/>
            <person name="Jeddeloh J.A."/>
            <person name="Han Y."/>
            <person name="Lee H."/>
            <person name="Li P."/>
            <person name="Lisch D.R."/>
            <person name="Liu S."/>
            <person name="Liu Z."/>
            <person name="Nagel D.H."/>
            <person name="McCann M.C."/>
            <person name="SanMiguel P."/>
            <person name="Myers A.M."/>
            <person name="Nettleton D."/>
            <person name="Nguyen J."/>
            <person name="Penning B.W."/>
            <person name="Ponnala L."/>
            <person name="Schneider K.L."/>
            <person name="Schwartz D.C."/>
            <person name="Sharma A."/>
            <person name="Soderlund C."/>
            <person name="Springer N.M."/>
            <person name="Sun Q."/>
            <person name="Wang H."/>
            <person name="Waterman M."/>
            <person name="Westerman R."/>
            <person name="Wolfgruber T.K."/>
            <person name="Yang L."/>
            <person name="Yu Y."/>
            <person name="Zhang L."/>
            <person name="Zhou S."/>
            <person name="Zhu Q."/>
            <person name="Bennetzen J.L."/>
            <person name="Dawe R.K."/>
            <person name="Jiang J."/>
            <person name="Jiang N."/>
            <person name="Presting G.G."/>
            <person name="Wessler S.R."/>
            <person name="Aluru S."/>
            <person name="Martienssen R.A."/>
            <person name="Clifton S.W."/>
            <person name="McCombie W.R."/>
            <person name="Wing R.A."/>
            <person name="Wilson R.K."/>
        </authorList>
    </citation>
    <scope>NUCLEOTIDE SEQUENCE [LARGE SCALE GENOMIC DNA]</scope>
    <source>
        <strain evidence="3">cv. B73</strain>
    </source>
</reference>
<evidence type="ECO:0000313" key="3">
    <source>
        <dbReference type="Proteomes" id="UP000007305"/>
    </source>
</evidence>
<organism evidence="2 3">
    <name type="scientific">Zea mays</name>
    <name type="common">Maize</name>
    <dbReference type="NCBI Taxonomy" id="4577"/>
    <lineage>
        <taxon>Eukaryota</taxon>
        <taxon>Viridiplantae</taxon>
        <taxon>Streptophyta</taxon>
        <taxon>Embryophyta</taxon>
        <taxon>Tracheophyta</taxon>
        <taxon>Spermatophyta</taxon>
        <taxon>Magnoliopsida</taxon>
        <taxon>Liliopsida</taxon>
        <taxon>Poales</taxon>
        <taxon>Poaceae</taxon>
        <taxon>PACMAD clade</taxon>
        <taxon>Panicoideae</taxon>
        <taxon>Andropogonodae</taxon>
        <taxon>Andropogoneae</taxon>
        <taxon>Tripsacinae</taxon>
        <taxon>Zea</taxon>
    </lineage>
</organism>
<dbReference type="EnsemblPlants" id="Zm00001eb295720_T001">
    <property type="protein sequence ID" value="Zm00001eb295720_P001"/>
    <property type="gene ID" value="Zm00001eb295720"/>
</dbReference>
<feature type="compositionally biased region" description="Basic and acidic residues" evidence="1">
    <location>
        <begin position="120"/>
        <end position="130"/>
    </location>
</feature>
<reference evidence="2" key="3">
    <citation type="submission" date="2021-05" db="UniProtKB">
        <authorList>
            <consortium name="EnsemblPlants"/>
        </authorList>
    </citation>
    <scope>IDENTIFICATION</scope>
    <source>
        <strain evidence="2">cv. B73</strain>
    </source>
</reference>
<feature type="region of interest" description="Disordered" evidence="1">
    <location>
        <begin position="86"/>
        <end position="140"/>
    </location>
</feature>
<protein>
    <submittedName>
        <fullName evidence="2">Uncharacterized protein</fullName>
    </submittedName>
</protein>
<proteinExistence type="predicted"/>
<dbReference type="AlphaFoldDB" id="A0A804Q3M4"/>
<gene>
    <name evidence="2" type="primary">LOC100192514</name>
</gene>
<dbReference type="Gramene" id="Zm00001eb295720_T001">
    <property type="protein sequence ID" value="Zm00001eb295720_P001"/>
    <property type="gene ID" value="Zm00001eb295720"/>
</dbReference>
<feature type="compositionally biased region" description="Low complexity" evidence="1">
    <location>
        <begin position="52"/>
        <end position="61"/>
    </location>
</feature>
<dbReference type="Proteomes" id="UP000007305">
    <property type="component" value="Chromosome 6"/>
</dbReference>
<name>A0A804Q3M4_MAIZE</name>
<evidence type="ECO:0000256" key="1">
    <source>
        <dbReference type="SAM" id="MobiDB-lite"/>
    </source>
</evidence>
<dbReference type="OrthoDB" id="288590at2759"/>
<keyword evidence="3" id="KW-1185">Reference proteome</keyword>
<feature type="compositionally biased region" description="Gly residues" evidence="1">
    <location>
        <begin position="38"/>
        <end position="51"/>
    </location>
</feature>
<feature type="compositionally biased region" description="Gly residues" evidence="1">
    <location>
        <begin position="13"/>
        <end position="30"/>
    </location>
</feature>
<feature type="region of interest" description="Disordered" evidence="1">
    <location>
        <begin position="13"/>
        <end position="61"/>
    </location>
</feature>
<feature type="compositionally biased region" description="Basic residues" evidence="1">
    <location>
        <begin position="201"/>
        <end position="217"/>
    </location>
</feature>
<sequence>MMQGGIGGVHGGVEGGVRAGAGADSGGAGRGAVPAARDGGGAGRQRRGGAGEPLPALPAAAAGGLRRDGVRGAHGPADHLRALVQPHCGPADQAPGRQVGPRAPHTGIPLRQRRRLAAGSDERAVKEREAPGGGAGAGAGWRAVPAVRDLLRRAGAVAADRAAAAGDAGRGAEPVPGVHVGRVQARHVQDPPRRPPPRALRAARQHQRRQQARRARGGQRGPGALQRRQRLRHAAAAAGGAGALDYAGFGLDMVSSAKASSPPRLSCCCSLVHAPWSRSAPGSLSRSSDPSLLFNPYRVTEM</sequence>
<reference evidence="2" key="2">
    <citation type="submission" date="2019-07" db="EMBL/GenBank/DDBJ databases">
        <authorList>
            <person name="Seetharam A."/>
            <person name="Woodhouse M."/>
            <person name="Cannon E."/>
        </authorList>
    </citation>
    <scope>NUCLEOTIDE SEQUENCE [LARGE SCALE GENOMIC DNA]</scope>
    <source>
        <strain evidence="2">cv. B73</strain>
    </source>
</reference>
<accession>A0A804Q3M4</accession>